<comment type="caution">
    <text evidence="1">The sequence shown here is derived from an EMBL/GenBank/DDBJ whole genome shotgun (WGS) entry which is preliminary data.</text>
</comment>
<accession>A0ABW3E4Z8</accession>
<sequence>TPFAERVTGLLLRASGHELDARTATEEQRVLAGSLTSVWVHELLAMLRGQRTYDQIQHRLEITATRLLADFPTPPSP</sequence>
<feature type="non-terminal residue" evidence="1">
    <location>
        <position position="1"/>
    </location>
</feature>
<evidence type="ECO:0000313" key="2">
    <source>
        <dbReference type="Proteomes" id="UP001597024"/>
    </source>
</evidence>
<dbReference type="Gene3D" id="1.10.357.10">
    <property type="entry name" value="Tetracycline Repressor, domain 2"/>
    <property type="match status" value="1"/>
</dbReference>
<organism evidence="1 2">
    <name type="scientific">Streptosporangium algeriense</name>
    <dbReference type="NCBI Taxonomy" id="1682748"/>
    <lineage>
        <taxon>Bacteria</taxon>
        <taxon>Bacillati</taxon>
        <taxon>Actinomycetota</taxon>
        <taxon>Actinomycetes</taxon>
        <taxon>Streptosporangiales</taxon>
        <taxon>Streptosporangiaceae</taxon>
        <taxon>Streptosporangium</taxon>
    </lineage>
</organism>
<keyword evidence="2" id="KW-1185">Reference proteome</keyword>
<protein>
    <submittedName>
        <fullName evidence="1">TetR/AcrR family transcriptional regulator</fullName>
    </submittedName>
</protein>
<name>A0ABW3E4Z8_9ACTN</name>
<proteinExistence type="predicted"/>
<gene>
    <name evidence="1" type="ORF">ACFQ08_41950</name>
</gene>
<evidence type="ECO:0000313" key="1">
    <source>
        <dbReference type="EMBL" id="MFD0891154.1"/>
    </source>
</evidence>
<reference evidence="2" key="1">
    <citation type="journal article" date="2019" name="Int. J. Syst. Evol. Microbiol.">
        <title>The Global Catalogue of Microorganisms (GCM) 10K type strain sequencing project: providing services to taxonomists for standard genome sequencing and annotation.</title>
        <authorList>
            <consortium name="The Broad Institute Genomics Platform"/>
            <consortium name="The Broad Institute Genome Sequencing Center for Infectious Disease"/>
            <person name="Wu L."/>
            <person name="Ma J."/>
        </authorList>
    </citation>
    <scope>NUCLEOTIDE SEQUENCE [LARGE SCALE GENOMIC DNA]</scope>
    <source>
        <strain evidence="2">CCUG 62974</strain>
    </source>
</reference>
<dbReference type="EMBL" id="JBHTHX010002953">
    <property type="protein sequence ID" value="MFD0891154.1"/>
    <property type="molecule type" value="Genomic_DNA"/>
</dbReference>
<dbReference type="Proteomes" id="UP001597024">
    <property type="component" value="Unassembled WGS sequence"/>
</dbReference>